<evidence type="ECO:0000313" key="2">
    <source>
        <dbReference type="EMBL" id="KGK12057.1"/>
    </source>
</evidence>
<gene>
    <name evidence="2" type="ORF">EA26_12335</name>
</gene>
<dbReference type="NCBIfam" id="TIGR03354">
    <property type="entry name" value="VI_FHA"/>
    <property type="match status" value="1"/>
</dbReference>
<dbReference type="Pfam" id="PF20232">
    <property type="entry name" value="T6SS_FHA_C"/>
    <property type="match status" value="1"/>
</dbReference>
<evidence type="ECO:0000313" key="3">
    <source>
        <dbReference type="Proteomes" id="UP000029994"/>
    </source>
</evidence>
<dbReference type="STRING" id="29495.EA26_12335"/>
<dbReference type="Gene3D" id="2.60.200.20">
    <property type="match status" value="1"/>
</dbReference>
<dbReference type="AlphaFoldDB" id="A0A099LXP8"/>
<protein>
    <recommendedName>
        <fullName evidence="1">FHA domain-containing protein</fullName>
    </recommendedName>
</protein>
<dbReference type="Proteomes" id="UP000029994">
    <property type="component" value="Unassembled WGS sequence"/>
</dbReference>
<dbReference type="Pfam" id="PF00498">
    <property type="entry name" value="FHA"/>
    <property type="match status" value="1"/>
</dbReference>
<keyword evidence="3" id="KW-1185">Reference proteome</keyword>
<sequence length="411" mass="45952">MGLVLSITSFHKFTPELQSVFTLSSAEEHCSIKFGRADSCDWVLPDPERIISGVHGEISKFGKDYLLRDLSTNGIFINKSVSPVGNGIEIALKDKDTINFGDYEIEVSLQENQQETPIDKEPVFSSSNTLSPRDILSTPIDTGSPDYMDFGFDANLFLAQEESTSSLPHPDIGSIDDFFDSKSDVKNEALTVSQSNADRALPLSRKFEGEAEPRIDSLLKAFLNGAGIDQNLIPDGNKEAWFNELGRSYSLMLEGLMQTLHNRAEFKQANKLNHTAFQRSENNPLKFSANLDDAIHNLYNRRSASFLSPEAAIKSAFRDIETHEAAMVNGVHGAVSGVMKLLDPNNISEHISQRESNAVSALFSKTEKKKWHKYESLYYQLNNEMDSDKNHFYLEDFAKAYEIALRNTTGE</sequence>
<dbReference type="InterPro" id="IPR017735">
    <property type="entry name" value="T6SS_FHA"/>
</dbReference>
<name>A0A099LXP8_9VIBR</name>
<dbReference type="eggNOG" id="COG1716">
    <property type="taxonomic scope" value="Bacteria"/>
</dbReference>
<feature type="domain" description="FHA" evidence="1">
    <location>
        <begin position="32"/>
        <end position="82"/>
    </location>
</feature>
<dbReference type="InterPro" id="IPR000253">
    <property type="entry name" value="FHA_dom"/>
</dbReference>
<evidence type="ECO:0000259" key="1">
    <source>
        <dbReference type="PROSITE" id="PS50006"/>
    </source>
</evidence>
<dbReference type="PROSITE" id="PS50006">
    <property type="entry name" value="FHA_DOMAIN"/>
    <property type="match status" value="1"/>
</dbReference>
<dbReference type="EMBL" id="JMCG01000001">
    <property type="protein sequence ID" value="KGK12057.1"/>
    <property type="molecule type" value="Genomic_DNA"/>
</dbReference>
<dbReference type="SMART" id="SM00240">
    <property type="entry name" value="FHA"/>
    <property type="match status" value="1"/>
</dbReference>
<accession>A0A099LXP8</accession>
<organism evidence="2 3">
    <name type="scientific">Vibrio navarrensis</name>
    <dbReference type="NCBI Taxonomy" id="29495"/>
    <lineage>
        <taxon>Bacteria</taxon>
        <taxon>Pseudomonadati</taxon>
        <taxon>Pseudomonadota</taxon>
        <taxon>Gammaproteobacteria</taxon>
        <taxon>Vibrionales</taxon>
        <taxon>Vibrionaceae</taxon>
        <taxon>Vibrio</taxon>
    </lineage>
</organism>
<reference evidence="2 3" key="1">
    <citation type="submission" date="2014-04" db="EMBL/GenBank/DDBJ databases">
        <title>Genome sequencing of Vibrio navarrensis strains.</title>
        <authorList>
            <person name="Gladney L.M."/>
            <person name="Katz L.S."/>
            <person name="Marino-Ramirez L."/>
            <person name="Jordan I.K."/>
        </authorList>
    </citation>
    <scope>NUCLEOTIDE SEQUENCE [LARGE SCALE GENOMIC DNA]</scope>
    <source>
        <strain evidence="2 3">ATCC 51183</strain>
    </source>
</reference>
<dbReference type="RefSeq" id="WP_039427754.1">
    <property type="nucleotide sequence ID" value="NZ_CP061844.1"/>
</dbReference>
<dbReference type="GeneID" id="43683950"/>
<dbReference type="CDD" id="cd00060">
    <property type="entry name" value="FHA"/>
    <property type="match status" value="1"/>
</dbReference>
<dbReference type="eggNOG" id="COG3456">
    <property type="taxonomic scope" value="Bacteria"/>
</dbReference>
<dbReference type="InterPro" id="IPR046883">
    <property type="entry name" value="T6SS_FHA_C"/>
</dbReference>
<proteinExistence type="predicted"/>
<dbReference type="InterPro" id="IPR008984">
    <property type="entry name" value="SMAD_FHA_dom_sf"/>
</dbReference>
<dbReference type="SUPFAM" id="SSF49879">
    <property type="entry name" value="SMAD/FHA domain"/>
    <property type="match status" value="1"/>
</dbReference>
<comment type="caution">
    <text evidence="2">The sequence shown here is derived from an EMBL/GenBank/DDBJ whole genome shotgun (WGS) entry which is preliminary data.</text>
</comment>